<accession>A0A921RBM0</accession>
<name>A0A921RBM0_SORBI</name>
<comment type="caution">
    <text evidence="2">The sequence shown here is derived from an EMBL/GenBank/DDBJ whole genome shotgun (WGS) entry which is preliminary data.</text>
</comment>
<dbReference type="Proteomes" id="UP000807115">
    <property type="component" value="Chromosome 3"/>
</dbReference>
<evidence type="ECO:0000313" key="3">
    <source>
        <dbReference type="Proteomes" id="UP000807115"/>
    </source>
</evidence>
<gene>
    <name evidence="2" type="ORF">BDA96_03G059700</name>
</gene>
<feature type="region of interest" description="Disordered" evidence="1">
    <location>
        <begin position="74"/>
        <end position="146"/>
    </location>
</feature>
<reference evidence="2" key="2">
    <citation type="submission" date="2020-10" db="EMBL/GenBank/DDBJ databases">
        <authorList>
            <person name="Cooper E.A."/>
            <person name="Brenton Z.W."/>
            <person name="Flinn B.S."/>
            <person name="Jenkins J."/>
            <person name="Shu S."/>
            <person name="Flowers D."/>
            <person name="Luo F."/>
            <person name="Wang Y."/>
            <person name="Xia P."/>
            <person name="Barry K."/>
            <person name="Daum C."/>
            <person name="Lipzen A."/>
            <person name="Yoshinaga Y."/>
            <person name="Schmutz J."/>
            <person name="Saski C."/>
            <person name="Vermerris W."/>
            <person name="Kresovich S."/>
        </authorList>
    </citation>
    <scope>NUCLEOTIDE SEQUENCE</scope>
</reference>
<dbReference type="AlphaFoldDB" id="A0A921RBM0"/>
<sequence length="289" mass="31091">MHGQRTVTMHEDNGKSLHLLCSGGTGTSSMPMAADGRQGALHRHGDAAAPERPEALVAHAEAHHRRRRLMAVVVVRGREREHPAPHRRARGGRLRAAERRQRQRRRRRGGERRRRPRGGGAGGGRRGGRGRRPGGRPPPVQDHLGQHGAEDADVMLGRHQLLVVLAGGRGGGGGGGGGRRRPVAAVAVAQAVRRRRGLLLLLPGGGVVGRRRRERRLQGGRGEDGVVLGRARLRLPQEGHGARRGDAVVHPEGRRRGGALPGEQLREHLALPLLQLETLLLVLAGDGCH</sequence>
<evidence type="ECO:0000313" key="2">
    <source>
        <dbReference type="EMBL" id="KAG0536391.1"/>
    </source>
</evidence>
<feature type="compositionally biased region" description="Basic residues" evidence="1">
    <location>
        <begin position="101"/>
        <end position="117"/>
    </location>
</feature>
<proteinExistence type="predicted"/>
<dbReference type="EMBL" id="CM027682">
    <property type="protein sequence ID" value="KAG0536391.1"/>
    <property type="molecule type" value="Genomic_DNA"/>
</dbReference>
<evidence type="ECO:0000256" key="1">
    <source>
        <dbReference type="SAM" id="MobiDB-lite"/>
    </source>
</evidence>
<organism evidence="2 3">
    <name type="scientific">Sorghum bicolor</name>
    <name type="common">Sorghum</name>
    <name type="synonym">Sorghum vulgare</name>
    <dbReference type="NCBI Taxonomy" id="4558"/>
    <lineage>
        <taxon>Eukaryota</taxon>
        <taxon>Viridiplantae</taxon>
        <taxon>Streptophyta</taxon>
        <taxon>Embryophyta</taxon>
        <taxon>Tracheophyta</taxon>
        <taxon>Spermatophyta</taxon>
        <taxon>Magnoliopsida</taxon>
        <taxon>Liliopsida</taxon>
        <taxon>Poales</taxon>
        <taxon>Poaceae</taxon>
        <taxon>PACMAD clade</taxon>
        <taxon>Panicoideae</taxon>
        <taxon>Andropogonodae</taxon>
        <taxon>Andropogoneae</taxon>
        <taxon>Sorghinae</taxon>
        <taxon>Sorghum</taxon>
    </lineage>
</organism>
<reference evidence="2" key="1">
    <citation type="journal article" date="2019" name="BMC Genomics">
        <title>A new reference genome for Sorghum bicolor reveals high levels of sequence similarity between sweet and grain genotypes: implications for the genetics of sugar metabolism.</title>
        <authorList>
            <person name="Cooper E.A."/>
            <person name="Brenton Z.W."/>
            <person name="Flinn B.S."/>
            <person name="Jenkins J."/>
            <person name="Shu S."/>
            <person name="Flowers D."/>
            <person name="Luo F."/>
            <person name="Wang Y."/>
            <person name="Xia P."/>
            <person name="Barry K."/>
            <person name="Daum C."/>
            <person name="Lipzen A."/>
            <person name="Yoshinaga Y."/>
            <person name="Schmutz J."/>
            <person name="Saski C."/>
            <person name="Vermerris W."/>
            <person name="Kresovich S."/>
        </authorList>
    </citation>
    <scope>NUCLEOTIDE SEQUENCE</scope>
</reference>
<protein>
    <submittedName>
        <fullName evidence="2">Uncharacterized protein</fullName>
    </submittedName>
</protein>